<evidence type="ECO:0000313" key="3">
    <source>
        <dbReference type="Proteomes" id="UP001054846"/>
    </source>
</evidence>
<reference evidence="2 3" key="1">
    <citation type="journal article" date="2021" name="Genome Biol. Evol.">
        <title>Complete Genome Sequencing of a Novel Gloeobacter Species from a Waterfall Cave in Mexico.</title>
        <authorList>
            <person name="Saw J.H."/>
            <person name="Cardona T."/>
            <person name="Montejano G."/>
        </authorList>
    </citation>
    <scope>NUCLEOTIDE SEQUENCE [LARGE SCALE GENOMIC DNA]</scope>
    <source>
        <strain evidence="2">MG652769</strain>
    </source>
</reference>
<accession>A0ABY3PI57</accession>
<gene>
    <name evidence="2" type="ORF">ISF26_16305</name>
</gene>
<evidence type="ECO:0000313" key="2">
    <source>
        <dbReference type="EMBL" id="UFP93352.1"/>
    </source>
</evidence>
<keyword evidence="1" id="KW-0812">Transmembrane</keyword>
<sequence length="71" mass="8298">MGESKRRKDQMGALYGNPDKAYLIPGLPITKEQSRYWYKFTVTGTWICIGVIALIWVVVNFGHYMKWWGVQ</sequence>
<dbReference type="Proteomes" id="UP001054846">
    <property type="component" value="Chromosome"/>
</dbReference>
<evidence type="ECO:0000256" key="1">
    <source>
        <dbReference type="SAM" id="Phobius"/>
    </source>
</evidence>
<feature type="transmembrane region" description="Helical" evidence="1">
    <location>
        <begin position="36"/>
        <end position="59"/>
    </location>
</feature>
<keyword evidence="3" id="KW-1185">Reference proteome</keyword>
<keyword evidence="1" id="KW-0472">Membrane</keyword>
<proteinExistence type="predicted"/>
<dbReference type="InterPro" id="IPR021262">
    <property type="entry name" value="DUF2839"/>
</dbReference>
<dbReference type="RefSeq" id="WP_230840353.1">
    <property type="nucleotide sequence ID" value="NZ_CP063845.1"/>
</dbReference>
<dbReference type="EMBL" id="CP063845">
    <property type="protein sequence ID" value="UFP93352.1"/>
    <property type="molecule type" value="Genomic_DNA"/>
</dbReference>
<dbReference type="Pfam" id="PF10999">
    <property type="entry name" value="DUF2839"/>
    <property type="match status" value="1"/>
</dbReference>
<keyword evidence="1" id="KW-1133">Transmembrane helix</keyword>
<organism evidence="2 3">
    <name type="scientific">Gloeobacter morelensis MG652769</name>
    <dbReference type="NCBI Taxonomy" id="2781736"/>
    <lineage>
        <taxon>Bacteria</taxon>
        <taxon>Bacillati</taxon>
        <taxon>Cyanobacteriota</taxon>
        <taxon>Cyanophyceae</taxon>
        <taxon>Gloeobacterales</taxon>
        <taxon>Gloeobacteraceae</taxon>
        <taxon>Gloeobacter</taxon>
        <taxon>Gloeobacter morelensis</taxon>
    </lineage>
</organism>
<name>A0ABY3PI57_9CYAN</name>
<protein>
    <submittedName>
        <fullName evidence="2">DUF2839 domain-containing protein</fullName>
    </submittedName>
</protein>